<evidence type="ECO:0000256" key="3">
    <source>
        <dbReference type="ARBA" id="ARBA00023163"/>
    </source>
</evidence>
<name>A0A8S1PPX6_PARPR</name>
<gene>
    <name evidence="8" type="ORF">PPRIM_AZ9-3.1.T1270092</name>
</gene>
<evidence type="ECO:0000259" key="6">
    <source>
        <dbReference type="PROSITE" id="PS50090"/>
    </source>
</evidence>
<dbReference type="InterPro" id="IPR001005">
    <property type="entry name" value="SANT/Myb"/>
</dbReference>
<evidence type="ECO:0000256" key="4">
    <source>
        <dbReference type="ARBA" id="ARBA00023242"/>
    </source>
</evidence>
<dbReference type="OMA" id="KNWMIIA"/>
<reference evidence="8" key="1">
    <citation type="submission" date="2021-01" db="EMBL/GenBank/DDBJ databases">
        <authorList>
            <consortium name="Genoscope - CEA"/>
            <person name="William W."/>
        </authorList>
    </citation>
    <scope>NUCLEOTIDE SEQUENCE</scope>
</reference>
<comment type="caution">
    <text evidence="8">The sequence shown here is derived from an EMBL/GenBank/DDBJ whole genome shotgun (WGS) entry which is preliminary data.</text>
</comment>
<dbReference type="GO" id="GO:0000978">
    <property type="term" value="F:RNA polymerase II cis-regulatory region sequence-specific DNA binding"/>
    <property type="evidence" value="ECO:0007669"/>
    <property type="project" value="TreeGrafter"/>
</dbReference>
<dbReference type="GO" id="GO:0001006">
    <property type="term" value="F:RNA polymerase III type 3 promoter sequence-specific DNA binding"/>
    <property type="evidence" value="ECO:0007669"/>
    <property type="project" value="TreeGrafter"/>
</dbReference>
<dbReference type="PANTHER" id="PTHR46621:SF1">
    <property type="entry name" value="SNRNA-ACTIVATING PROTEIN COMPLEX SUBUNIT 4"/>
    <property type="match status" value="1"/>
</dbReference>
<dbReference type="GO" id="GO:0042796">
    <property type="term" value="P:snRNA transcription by RNA polymerase III"/>
    <property type="evidence" value="ECO:0007669"/>
    <property type="project" value="TreeGrafter"/>
</dbReference>
<keyword evidence="3" id="KW-0804">Transcription</keyword>
<dbReference type="EMBL" id="CAJJDM010000130">
    <property type="protein sequence ID" value="CAD8105477.1"/>
    <property type="molecule type" value="Genomic_DNA"/>
</dbReference>
<evidence type="ECO:0000256" key="2">
    <source>
        <dbReference type="ARBA" id="ARBA00023125"/>
    </source>
</evidence>
<proteinExistence type="predicted"/>
<evidence type="ECO:0000256" key="1">
    <source>
        <dbReference type="ARBA" id="ARBA00023015"/>
    </source>
</evidence>
<dbReference type="Proteomes" id="UP000688137">
    <property type="component" value="Unassembled WGS sequence"/>
</dbReference>
<organism evidence="8 9">
    <name type="scientific">Paramecium primaurelia</name>
    <dbReference type="NCBI Taxonomy" id="5886"/>
    <lineage>
        <taxon>Eukaryota</taxon>
        <taxon>Sar</taxon>
        <taxon>Alveolata</taxon>
        <taxon>Ciliophora</taxon>
        <taxon>Intramacronucleata</taxon>
        <taxon>Oligohymenophorea</taxon>
        <taxon>Peniculida</taxon>
        <taxon>Parameciidae</taxon>
        <taxon>Paramecium</taxon>
    </lineage>
</organism>
<dbReference type="GO" id="GO:0042795">
    <property type="term" value="P:snRNA transcription by RNA polymerase II"/>
    <property type="evidence" value="ECO:0007669"/>
    <property type="project" value="TreeGrafter"/>
</dbReference>
<keyword evidence="2" id="KW-0238">DNA-binding</keyword>
<evidence type="ECO:0000313" key="9">
    <source>
        <dbReference type="Proteomes" id="UP000688137"/>
    </source>
</evidence>
<keyword evidence="4" id="KW-0539">Nucleus</keyword>
<sequence>MQEHLDQFFELLKQTDEAIKIQIRALTSNNVDFQDTKSKWEEVQVKLLKLLIQTYCIDQQINHHLIPDDVWSLISQIMKRTTIDCKLQFATTRKKIRLLQQQWQKKEDEALKEICVSYQAQNRPFKWSEIAKELAQKLNQQNVKMTKIVRDRWLNKLNPNIQRGPWEKNEEYELCKQLLKHGKNWMIIAIEMKNSRTENSIKNRYFNILRKLEKQDVPILSKTNIEKQLTKFQLNESVKLEQFGQQEISFILYQLSRLEPNIIKTKEEFKSDNKVQKKINGSTQNSCSKKLSKADEKDEKLHAKNIIKKVLKQYEQDENLDINKMKDYYQEVVAQKGDTVELDEEPISDSENLSEVQFAVMGKDSQKLHLFPKSQLKVVMELMKQKKEQKKDVQSSLSKIQSLPPPLPKLEQKLPQPQQQQQSQPQQQQQNPQQIFPQTAIPPQPQVPVQLPIVQPIMQPVALPTPVIPIQQQHSGQQQQQQQQQSSQQQQQQQQQQYYQLVYPSNFMYPQVQMAPVAQIPILPGQMMGQIPGQMVGQIPGQMVSQIPGQIVNQIPGQMVGQLPGQMIGQIPGQMGQMVSQIPSQMVSQIPTQVVQTIPGQIPQIISQLPPQMMQQVQGQIPQMVQPGQMATVQNGQIQMSQIASVPQIAQMPLQSLPLTATQSVGMPQQFIPIIYTPQPVYQQQQQQSQGQLNQQQKTNSQQQQVPIMNYQIPMMPQYGDQYFQFMNMNQTNQQKQPKYSQVKQEMEEQQQQQNRK</sequence>
<dbReference type="InterPro" id="IPR017930">
    <property type="entry name" value="Myb_dom"/>
</dbReference>
<dbReference type="AlphaFoldDB" id="A0A8S1PPX6"/>
<evidence type="ECO:0000259" key="7">
    <source>
        <dbReference type="PROSITE" id="PS51294"/>
    </source>
</evidence>
<feature type="domain" description="HTH myb-type" evidence="7">
    <location>
        <begin position="158"/>
        <end position="213"/>
    </location>
</feature>
<evidence type="ECO:0000313" key="8">
    <source>
        <dbReference type="EMBL" id="CAD8105477.1"/>
    </source>
</evidence>
<keyword evidence="9" id="KW-1185">Reference proteome</keyword>
<feature type="domain" description="Myb-like" evidence="6">
    <location>
        <begin position="158"/>
        <end position="209"/>
    </location>
</feature>
<accession>A0A8S1PPX6</accession>
<feature type="region of interest" description="Disordered" evidence="5">
    <location>
        <begin position="387"/>
        <end position="442"/>
    </location>
</feature>
<dbReference type="PROSITE" id="PS51294">
    <property type="entry name" value="HTH_MYB"/>
    <property type="match status" value="1"/>
</dbReference>
<dbReference type="PROSITE" id="PS50090">
    <property type="entry name" value="MYB_LIKE"/>
    <property type="match status" value="2"/>
</dbReference>
<feature type="region of interest" description="Disordered" evidence="5">
    <location>
        <begin position="733"/>
        <end position="757"/>
    </location>
</feature>
<evidence type="ECO:0000256" key="5">
    <source>
        <dbReference type="SAM" id="MobiDB-lite"/>
    </source>
</evidence>
<keyword evidence="1" id="KW-0805">Transcription regulation</keyword>
<feature type="domain" description="Myb-like" evidence="6">
    <location>
        <begin position="95"/>
        <end position="157"/>
    </location>
</feature>
<protein>
    <submittedName>
        <fullName evidence="8">Uncharacterized protein</fullName>
    </submittedName>
</protein>
<dbReference type="GO" id="GO:0019185">
    <property type="term" value="C:snRNA-activating protein complex"/>
    <property type="evidence" value="ECO:0007669"/>
    <property type="project" value="TreeGrafter"/>
</dbReference>
<dbReference type="InterPro" id="IPR051575">
    <property type="entry name" value="Myb-like_DNA-bd"/>
</dbReference>
<feature type="compositionally biased region" description="Low complexity" evidence="5">
    <location>
        <begin position="413"/>
        <end position="439"/>
    </location>
</feature>
<dbReference type="CDD" id="cd00167">
    <property type="entry name" value="SANT"/>
    <property type="match status" value="1"/>
</dbReference>
<dbReference type="SMART" id="SM00717">
    <property type="entry name" value="SANT"/>
    <property type="match status" value="3"/>
</dbReference>
<dbReference type="PANTHER" id="PTHR46621">
    <property type="entry name" value="SNRNA-ACTIVATING PROTEIN COMPLEX SUBUNIT 4"/>
    <property type="match status" value="1"/>
</dbReference>
<dbReference type="Pfam" id="PF13921">
    <property type="entry name" value="Myb_DNA-bind_6"/>
    <property type="match status" value="1"/>
</dbReference>